<reference evidence="1 2" key="1">
    <citation type="submission" date="2022-01" db="EMBL/GenBank/DDBJ databases">
        <title>Desulfofustis limnae sp. nov., a novel mesophilic sulfate-reducing bacterium isolated from marsh soil.</title>
        <authorList>
            <person name="Watanabe M."/>
            <person name="Takahashi A."/>
            <person name="Kojima H."/>
            <person name="Fukui M."/>
        </authorList>
    </citation>
    <scope>NUCLEOTIDE SEQUENCE [LARGE SCALE GENOMIC DNA]</scope>
    <source>
        <strain evidence="1 2">PPLL</strain>
    </source>
</reference>
<sequence>MNDGPEQDTDPSSASQWCELKLLVPPHLYRSWQRCSWLLVHETGRSRLAIMQEMVEDFLHKHGC</sequence>
<dbReference type="RefSeq" id="WP_284151543.1">
    <property type="nucleotide sequence ID" value="NZ_AP025516.1"/>
</dbReference>
<organism evidence="1 2">
    <name type="scientific">Desulfofustis limnaeus</name>
    <dbReference type="NCBI Taxonomy" id="2740163"/>
    <lineage>
        <taxon>Bacteria</taxon>
        <taxon>Pseudomonadati</taxon>
        <taxon>Thermodesulfobacteriota</taxon>
        <taxon>Desulfobulbia</taxon>
        <taxon>Desulfobulbales</taxon>
        <taxon>Desulfocapsaceae</taxon>
        <taxon>Desulfofustis</taxon>
    </lineage>
</organism>
<accession>A0ABN6M5J7</accession>
<keyword evidence="2" id="KW-1185">Reference proteome</keyword>
<proteinExistence type="predicted"/>
<evidence type="ECO:0000313" key="1">
    <source>
        <dbReference type="EMBL" id="BDD88156.1"/>
    </source>
</evidence>
<evidence type="ECO:0000313" key="2">
    <source>
        <dbReference type="Proteomes" id="UP000830055"/>
    </source>
</evidence>
<protein>
    <submittedName>
        <fullName evidence="1">Uncharacterized protein</fullName>
    </submittedName>
</protein>
<name>A0ABN6M5J7_9BACT</name>
<dbReference type="EMBL" id="AP025516">
    <property type="protein sequence ID" value="BDD88156.1"/>
    <property type="molecule type" value="Genomic_DNA"/>
</dbReference>
<gene>
    <name evidence="1" type="ORF">DPPLL_25210</name>
</gene>
<dbReference type="Proteomes" id="UP000830055">
    <property type="component" value="Chromosome"/>
</dbReference>